<dbReference type="OrthoDB" id="689350at2759"/>
<dbReference type="RefSeq" id="XP_004493906.1">
    <property type="nucleotide sequence ID" value="XM_004493849.3"/>
</dbReference>
<dbReference type="eggNOG" id="KOG1603">
    <property type="taxonomic scope" value="Eukaryota"/>
</dbReference>
<dbReference type="KEGG" id="cam:101501884"/>
<dbReference type="GeneID" id="101501884"/>
<organism evidence="3 4">
    <name type="scientific">Cicer arietinum</name>
    <name type="common">Chickpea</name>
    <name type="synonym">Garbanzo</name>
    <dbReference type="NCBI Taxonomy" id="3827"/>
    <lineage>
        <taxon>Eukaryota</taxon>
        <taxon>Viridiplantae</taxon>
        <taxon>Streptophyta</taxon>
        <taxon>Embryophyta</taxon>
        <taxon>Tracheophyta</taxon>
        <taxon>Spermatophyta</taxon>
        <taxon>Magnoliopsida</taxon>
        <taxon>eudicotyledons</taxon>
        <taxon>Gunneridae</taxon>
        <taxon>Pentapetalae</taxon>
        <taxon>rosids</taxon>
        <taxon>fabids</taxon>
        <taxon>Fabales</taxon>
        <taxon>Fabaceae</taxon>
        <taxon>Papilionoideae</taxon>
        <taxon>50 kb inversion clade</taxon>
        <taxon>NPAAA clade</taxon>
        <taxon>Hologalegina</taxon>
        <taxon>IRL clade</taxon>
        <taxon>Cicereae</taxon>
        <taxon>Cicer</taxon>
    </lineage>
</organism>
<feature type="compositionally biased region" description="Basic and acidic residues" evidence="1">
    <location>
        <begin position="43"/>
        <end position="59"/>
    </location>
</feature>
<dbReference type="PaxDb" id="3827-XP_004493906.1"/>
<dbReference type="SUPFAM" id="SSF55008">
    <property type="entry name" value="HMA, heavy metal-associated domain"/>
    <property type="match status" value="1"/>
</dbReference>
<dbReference type="AlphaFoldDB" id="A0A1S2XUK2"/>
<keyword evidence="3" id="KW-1185">Reference proteome</keyword>
<sequence length="302" mass="32926">MRTIEIFCASQASTAICLNTVTDHASSSSSSSSSNTIQYGGRAIDRHNPIITDPKRTPSRDLNFPSSPSSSSQSPINPKLVHDLKKSKKNTTTSKLNDKKKKNVIKATTTHDEKKNKSVTTEKLTEHISNNYSSKPIDSILRRSWVKPPCDLITPPTSSRYLLGETNSLDGVSDYDPVLDITKVDDNKKKGHVFLEDENNHSSKQYSAFSAPKSGSSNQVVVLRVSLHCKGCEGKVRKHLSRLQGVTSFTIDFAAKKVTVVGNVTPLSVLASISKVKTAQIWPESASPIGPSATETKKSNFI</sequence>
<name>A0A1S2XUK2_CICAR</name>
<evidence type="ECO:0000313" key="3">
    <source>
        <dbReference type="Proteomes" id="UP000087171"/>
    </source>
</evidence>
<dbReference type="InterPro" id="IPR044526">
    <property type="entry name" value="NAKR1-3"/>
</dbReference>
<evidence type="ECO:0000313" key="4">
    <source>
        <dbReference type="RefSeq" id="XP_004493906.1"/>
    </source>
</evidence>
<dbReference type="CDD" id="cd00371">
    <property type="entry name" value="HMA"/>
    <property type="match status" value="1"/>
</dbReference>
<evidence type="ECO:0000256" key="1">
    <source>
        <dbReference type="SAM" id="MobiDB-lite"/>
    </source>
</evidence>
<dbReference type="Proteomes" id="UP000087171">
    <property type="component" value="Chromosome Ca3"/>
</dbReference>
<dbReference type="STRING" id="3827.A0A1S2XUK2"/>
<feature type="region of interest" description="Disordered" evidence="1">
    <location>
        <begin position="23"/>
        <end position="102"/>
    </location>
</feature>
<dbReference type="PROSITE" id="PS50846">
    <property type="entry name" value="HMA_2"/>
    <property type="match status" value="1"/>
</dbReference>
<dbReference type="PANTHER" id="PTHR46119">
    <property type="entry name" value="OS08G0405700 PROTEIN"/>
    <property type="match status" value="1"/>
</dbReference>
<accession>A0A1S2XUK2</accession>
<reference evidence="4" key="2">
    <citation type="submission" date="2025-08" db="UniProtKB">
        <authorList>
            <consortium name="RefSeq"/>
        </authorList>
    </citation>
    <scope>IDENTIFICATION</scope>
    <source>
        <tissue evidence="4">Etiolated seedlings</tissue>
    </source>
</reference>
<feature type="compositionally biased region" description="Low complexity" evidence="1">
    <location>
        <begin position="65"/>
        <end position="75"/>
    </location>
</feature>
<feature type="domain" description="HMA" evidence="2">
    <location>
        <begin position="218"/>
        <end position="284"/>
    </location>
</feature>
<dbReference type="InterPro" id="IPR006121">
    <property type="entry name" value="HMA_dom"/>
</dbReference>
<reference evidence="3" key="1">
    <citation type="journal article" date="2013" name="Nat. Biotechnol.">
        <title>Draft genome sequence of chickpea (Cicer arietinum) provides a resource for trait improvement.</title>
        <authorList>
            <person name="Varshney R.K."/>
            <person name="Song C."/>
            <person name="Saxena R.K."/>
            <person name="Azam S."/>
            <person name="Yu S."/>
            <person name="Sharpe A.G."/>
            <person name="Cannon S."/>
            <person name="Baek J."/>
            <person name="Rosen B.D."/>
            <person name="Tar'an B."/>
            <person name="Millan T."/>
            <person name="Zhang X."/>
            <person name="Ramsay L.D."/>
            <person name="Iwata A."/>
            <person name="Wang Y."/>
            <person name="Nelson W."/>
            <person name="Farmer A.D."/>
            <person name="Gaur P.M."/>
            <person name="Soderlund C."/>
            <person name="Penmetsa R.V."/>
            <person name="Xu C."/>
            <person name="Bharti A.K."/>
            <person name="He W."/>
            <person name="Winter P."/>
            <person name="Zhao S."/>
            <person name="Hane J.K."/>
            <person name="Carrasquilla-Garcia N."/>
            <person name="Condie J.A."/>
            <person name="Upadhyaya H.D."/>
            <person name="Luo M.C."/>
            <person name="Thudi M."/>
            <person name="Gowda C.L."/>
            <person name="Singh N.P."/>
            <person name="Lichtenzveig J."/>
            <person name="Gali K.K."/>
            <person name="Rubio J."/>
            <person name="Nadarajan N."/>
            <person name="Dolezel J."/>
            <person name="Bansal K.C."/>
            <person name="Xu X."/>
            <person name="Edwards D."/>
            <person name="Zhang G."/>
            <person name="Kahl G."/>
            <person name="Gil J."/>
            <person name="Singh K.B."/>
            <person name="Datta S.K."/>
            <person name="Jackson S.A."/>
            <person name="Wang J."/>
            <person name="Cook D.R."/>
        </authorList>
    </citation>
    <scope>NUCLEOTIDE SEQUENCE [LARGE SCALE GENOMIC DNA]</scope>
    <source>
        <strain evidence="3">cv. CDC Frontier</strain>
    </source>
</reference>
<dbReference type="PANTHER" id="PTHR46119:SF17">
    <property type="entry name" value="COPPER CHAPERONE"/>
    <property type="match status" value="1"/>
</dbReference>
<gene>
    <name evidence="4" type="primary">LOC101501884</name>
</gene>
<dbReference type="Pfam" id="PF00403">
    <property type="entry name" value="HMA"/>
    <property type="match status" value="1"/>
</dbReference>
<dbReference type="Gene3D" id="3.30.70.100">
    <property type="match status" value="1"/>
</dbReference>
<dbReference type="GO" id="GO:0046872">
    <property type="term" value="F:metal ion binding"/>
    <property type="evidence" value="ECO:0007669"/>
    <property type="project" value="InterPro"/>
</dbReference>
<evidence type="ECO:0000259" key="2">
    <source>
        <dbReference type="PROSITE" id="PS50846"/>
    </source>
</evidence>
<proteinExistence type="predicted"/>
<protein>
    <submittedName>
        <fullName evidence="4">Protein SODIUM POTASSIUM ROOT DEFECTIVE 2-like</fullName>
    </submittedName>
</protein>
<dbReference type="InterPro" id="IPR036163">
    <property type="entry name" value="HMA_dom_sf"/>
</dbReference>